<dbReference type="InterPro" id="IPR036388">
    <property type="entry name" value="WH-like_DNA-bd_sf"/>
</dbReference>
<dbReference type="Pfam" id="PF14277">
    <property type="entry name" value="DUF4364"/>
    <property type="match status" value="1"/>
</dbReference>
<accession>A0A9D2MP33</accession>
<name>A0A9D2MP33_9FIRM</name>
<sequence>MNHQEPLTLYKLIILYVLNQVTFPLTRAQISDLFLEKGYTGFLTVQQAINELTQSGLINAKTLANRTHLQITGEGRDTLSYFENRISETIRDEIQDYLKKNELEMREESSIRSNYYRAVNGEFETELTAMDREVPLVTIRLTVPTEELAISICDNWQKRNRQIYQYLTTELF</sequence>
<reference evidence="1" key="2">
    <citation type="submission" date="2021-04" db="EMBL/GenBank/DDBJ databases">
        <authorList>
            <person name="Gilroy R."/>
        </authorList>
    </citation>
    <scope>NUCLEOTIDE SEQUENCE</scope>
    <source>
        <strain evidence="1">USAMLcec3-2134</strain>
    </source>
</reference>
<dbReference type="Gene3D" id="1.10.10.10">
    <property type="entry name" value="Winged helix-like DNA-binding domain superfamily/Winged helix DNA-binding domain"/>
    <property type="match status" value="1"/>
</dbReference>
<organism evidence="1 2">
    <name type="scientific">Candidatus Eisenbergiella merdigallinarum</name>
    <dbReference type="NCBI Taxonomy" id="2838552"/>
    <lineage>
        <taxon>Bacteria</taxon>
        <taxon>Bacillati</taxon>
        <taxon>Bacillota</taxon>
        <taxon>Clostridia</taxon>
        <taxon>Lachnospirales</taxon>
        <taxon>Lachnospiraceae</taxon>
        <taxon>Eisenbergiella</taxon>
    </lineage>
</organism>
<dbReference type="InterPro" id="IPR025374">
    <property type="entry name" value="DUF4364"/>
</dbReference>
<evidence type="ECO:0000313" key="2">
    <source>
        <dbReference type="Proteomes" id="UP000886883"/>
    </source>
</evidence>
<comment type="caution">
    <text evidence="1">The sequence shown here is derived from an EMBL/GenBank/DDBJ whole genome shotgun (WGS) entry which is preliminary data.</text>
</comment>
<reference evidence="1" key="1">
    <citation type="journal article" date="2021" name="PeerJ">
        <title>Extensive microbial diversity within the chicken gut microbiome revealed by metagenomics and culture.</title>
        <authorList>
            <person name="Gilroy R."/>
            <person name="Ravi A."/>
            <person name="Getino M."/>
            <person name="Pursley I."/>
            <person name="Horton D.L."/>
            <person name="Alikhan N.F."/>
            <person name="Baker D."/>
            <person name="Gharbi K."/>
            <person name="Hall N."/>
            <person name="Watson M."/>
            <person name="Adriaenssens E.M."/>
            <person name="Foster-Nyarko E."/>
            <person name="Jarju S."/>
            <person name="Secka A."/>
            <person name="Antonio M."/>
            <person name="Oren A."/>
            <person name="Chaudhuri R.R."/>
            <person name="La Ragione R."/>
            <person name="Hildebrand F."/>
            <person name="Pallen M.J."/>
        </authorList>
    </citation>
    <scope>NUCLEOTIDE SEQUENCE</scope>
    <source>
        <strain evidence="1">USAMLcec3-2134</strain>
    </source>
</reference>
<proteinExistence type="predicted"/>
<dbReference type="Proteomes" id="UP000886883">
    <property type="component" value="Unassembled WGS sequence"/>
</dbReference>
<protein>
    <submittedName>
        <fullName evidence="1">DUF4364 family protein</fullName>
    </submittedName>
</protein>
<dbReference type="EMBL" id="DWXE01000003">
    <property type="protein sequence ID" value="HJB89984.1"/>
    <property type="molecule type" value="Genomic_DNA"/>
</dbReference>
<dbReference type="AlphaFoldDB" id="A0A9D2MP33"/>
<gene>
    <name evidence="1" type="ORF">H9763_00760</name>
</gene>
<evidence type="ECO:0000313" key="1">
    <source>
        <dbReference type="EMBL" id="HJB89984.1"/>
    </source>
</evidence>